<evidence type="ECO:0000313" key="2">
    <source>
        <dbReference type="EMBL" id="MQQ99247.1"/>
    </source>
</evidence>
<keyword evidence="3" id="KW-1185">Reference proteome</keyword>
<proteinExistence type="predicted"/>
<dbReference type="OrthoDB" id="8479979at2"/>
<evidence type="ECO:0000259" key="1">
    <source>
        <dbReference type="Pfam" id="PF02557"/>
    </source>
</evidence>
<accession>A0A843YP84</accession>
<name>A0A843YP84_9BURK</name>
<dbReference type="Gene3D" id="3.30.1380.10">
    <property type="match status" value="1"/>
</dbReference>
<sequence length="127" mass="13984">MADRSLDALLPHVAEMAKTFLAACEKAGISTVVSCTYRTDEEQAALYAQGRTTPGRIVTDARAGQSLHNVRRALDVYPLVNGKLCGNESAEEIALWQKMGALGEAAGFEWAGRWVHFREFPHFQFKG</sequence>
<dbReference type="GO" id="GO:0006508">
    <property type="term" value="P:proteolysis"/>
    <property type="evidence" value="ECO:0007669"/>
    <property type="project" value="InterPro"/>
</dbReference>
<feature type="domain" description="D-alanyl-D-alanine carboxypeptidase-like core" evidence="1">
    <location>
        <begin position="11"/>
        <end position="110"/>
    </location>
</feature>
<dbReference type="AlphaFoldDB" id="A0A843YP84"/>
<evidence type="ECO:0000313" key="3">
    <source>
        <dbReference type="Proteomes" id="UP000451565"/>
    </source>
</evidence>
<organism evidence="2 3">
    <name type="scientific">Glaciimonas soli</name>
    <dbReference type="NCBI Taxonomy" id="2590999"/>
    <lineage>
        <taxon>Bacteria</taxon>
        <taxon>Pseudomonadati</taxon>
        <taxon>Pseudomonadota</taxon>
        <taxon>Betaproteobacteria</taxon>
        <taxon>Burkholderiales</taxon>
        <taxon>Oxalobacteraceae</taxon>
        <taxon>Glaciimonas</taxon>
    </lineage>
</organism>
<dbReference type="GO" id="GO:0008233">
    <property type="term" value="F:peptidase activity"/>
    <property type="evidence" value="ECO:0007669"/>
    <property type="project" value="InterPro"/>
</dbReference>
<dbReference type="InterPro" id="IPR003709">
    <property type="entry name" value="VanY-like_core_dom"/>
</dbReference>
<protein>
    <submittedName>
        <fullName evidence="2">Peptidase M15</fullName>
    </submittedName>
</protein>
<reference evidence="2 3" key="1">
    <citation type="submission" date="2019-10" db="EMBL/GenBank/DDBJ databases">
        <title>Glaciimonas soli sp. nov., a psychrophilic bacterium isolated from the forest soil of a high elevation mountain in Taiwan.</title>
        <authorList>
            <person name="Wang L.-T."/>
            <person name="Shieh W.Y."/>
        </authorList>
    </citation>
    <scope>NUCLEOTIDE SEQUENCE [LARGE SCALE GENOMIC DNA]</scope>
    <source>
        <strain evidence="2 3">GS1</strain>
    </source>
</reference>
<comment type="caution">
    <text evidence="2">The sequence shown here is derived from an EMBL/GenBank/DDBJ whole genome shotgun (WGS) entry which is preliminary data.</text>
</comment>
<dbReference type="CDD" id="cd14845">
    <property type="entry name" value="L-Ala-D-Glu_peptidase_like"/>
    <property type="match status" value="1"/>
</dbReference>
<dbReference type="Proteomes" id="UP000451565">
    <property type="component" value="Unassembled WGS sequence"/>
</dbReference>
<dbReference type="RefSeq" id="WP_153232851.1">
    <property type="nucleotide sequence ID" value="NZ_WINI01000001.1"/>
</dbReference>
<gene>
    <name evidence="2" type="ORF">GEV47_00925</name>
</gene>
<dbReference type="InterPro" id="IPR009045">
    <property type="entry name" value="Zn_M74/Hedgehog-like"/>
</dbReference>
<dbReference type="Pfam" id="PF02557">
    <property type="entry name" value="VanY"/>
    <property type="match status" value="1"/>
</dbReference>
<dbReference type="EMBL" id="WINI01000001">
    <property type="protein sequence ID" value="MQQ99247.1"/>
    <property type="molecule type" value="Genomic_DNA"/>
</dbReference>
<dbReference type="SUPFAM" id="SSF55166">
    <property type="entry name" value="Hedgehog/DD-peptidase"/>
    <property type="match status" value="1"/>
</dbReference>